<dbReference type="AlphaFoldDB" id="A0AA97AG34"/>
<gene>
    <name evidence="1" type="ORF">HJG54_14960</name>
</gene>
<name>A0AA97AG34_9CYAN</name>
<dbReference type="RefSeq" id="WP_316429602.1">
    <property type="nucleotide sequence ID" value="NZ_CP053586.1"/>
</dbReference>
<organism evidence="1">
    <name type="scientific">Leptolyngbya sp. NK1-12</name>
    <dbReference type="NCBI Taxonomy" id="2547451"/>
    <lineage>
        <taxon>Bacteria</taxon>
        <taxon>Bacillati</taxon>
        <taxon>Cyanobacteriota</taxon>
        <taxon>Cyanophyceae</taxon>
        <taxon>Leptolyngbyales</taxon>
        <taxon>Leptolyngbyaceae</taxon>
        <taxon>Leptolyngbya group</taxon>
        <taxon>Leptolyngbya</taxon>
    </lineage>
</organism>
<evidence type="ECO:0000313" key="1">
    <source>
        <dbReference type="EMBL" id="WNZ21391.1"/>
    </source>
</evidence>
<accession>A0AA97AG34</accession>
<proteinExistence type="predicted"/>
<sequence length="83" mass="9198">MLLVQLVQDLTPGLVDLGSWSEVSRVWLSHSSLDWAVLAQQFDTDVFRGTRAIIGDFIQSGKLWTLLIGIGIGYMLRALTSYG</sequence>
<dbReference type="EMBL" id="CP053586">
    <property type="protein sequence ID" value="WNZ21391.1"/>
    <property type="molecule type" value="Genomic_DNA"/>
</dbReference>
<reference evidence="1" key="1">
    <citation type="submission" date="2020-05" db="EMBL/GenBank/DDBJ databases">
        <authorList>
            <person name="Zhu T."/>
            <person name="Keshari N."/>
            <person name="Lu X."/>
        </authorList>
    </citation>
    <scope>NUCLEOTIDE SEQUENCE</scope>
    <source>
        <strain evidence="1">NK1-12</strain>
    </source>
</reference>
<protein>
    <submittedName>
        <fullName evidence="1">Uncharacterized protein</fullName>
    </submittedName>
</protein>